<keyword evidence="9" id="KW-0233">DNA recombination</keyword>
<dbReference type="GO" id="GO:0051276">
    <property type="term" value="P:chromosome organization"/>
    <property type="evidence" value="ECO:0007669"/>
    <property type="project" value="UniProtKB-ARBA"/>
</dbReference>
<evidence type="ECO:0000256" key="10">
    <source>
        <dbReference type="ARBA" id="ARBA00023204"/>
    </source>
</evidence>
<evidence type="ECO:0000256" key="1">
    <source>
        <dbReference type="ARBA" id="ARBA00004123"/>
    </source>
</evidence>
<evidence type="ECO:0000256" key="12">
    <source>
        <dbReference type="SAM" id="Coils"/>
    </source>
</evidence>
<comment type="subcellular location">
    <subcellularLocation>
        <location evidence="2">Chromosome</location>
    </subcellularLocation>
    <subcellularLocation>
        <location evidence="1">Nucleus</location>
    </subcellularLocation>
</comment>
<keyword evidence="11" id="KW-0539">Nucleus</keyword>
<keyword evidence="6" id="KW-0227">DNA damage</keyword>
<keyword evidence="8 12" id="KW-0175">Coiled coil</keyword>
<gene>
    <name evidence="15" type="ORF">MANT1106_LOCUS8636</name>
</gene>
<dbReference type="GO" id="GO:0005524">
    <property type="term" value="F:ATP binding"/>
    <property type="evidence" value="ECO:0007669"/>
    <property type="project" value="UniProtKB-KW"/>
</dbReference>
<evidence type="ECO:0000256" key="4">
    <source>
        <dbReference type="ARBA" id="ARBA00022454"/>
    </source>
</evidence>
<dbReference type="PANTHER" id="PTHR19306:SF6">
    <property type="entry name" value="STRUCTURAL MAINTENANCE OF CHROMOSOMES PROTEIN 6"/>
    <property type="match status" value="1"/>
</dbReference>
<dbReference type="InterPro" id="IPR003395">
    <property type="entry name" value="RecF/RecN/SMC_N"/>
</dbReference>
<name>A0A7S0X6J5_9CHLO</name>
<comment type="similarity">
    <text evidence="3">Belongs to the SMC family. SMC6 subfamily.</text>
</comment>
<feature type="coiled-coil region" evidence="12">
    <location>
        <begin position="388"/>
        <end position="450"/>
    </location>
</feature>
<feature type="domain" description="RecF/RecN/SMC N-terminal" evidence="14">
    <location>
        <begin position="26"/>
        <end position="1040"/>
    </location>
</feature>
<evidence type="ECO:0000256" key="9">
    <source>
        <dbReference type="ARBA" id="ARBA00023172"/>
    </source>
</evidence>
<dbReference type="AlphaFoldDB" id="A0A7S0X6J5"/>
<accession>A0A7S0X6J5</accession>
<dbReference type="GO" id="GO:0000724">
    <property type="term" value="P:double-strand break repair via homologous recombination"/>
    <property type="evidence" value="ECO:0007669"/>
    <property type="project" value="TreeGrafter"/>
</dbReference>
<dbReference type="PANTHER" id="PTHR19306">
    <property type="entry name" value="STRUCTURAL MAINTENANCE OF CHROMOSOMES 5,6 SMC5, SMC6"/>
    <property type="match status" value="1"/>
</dbReference>
<evidence type="ECO:0000256" key="7">
    <source>
        <dbReference type="ARBA" id="ARBA00022840"/>
    </source>
</evidence>
<dbReference type="GO" id="GO:0003684">
    <property type="term" value="F:damaged DNA binding"/>
    <property type="evidence" value="ECO:0007669"/>
    <property type="project" value="TreeGrafter"/>
</dbReference>
<feature type="coiled-coil region" evidence="12">
    <location>
        <begin position="207"/>
        <end position="241"/>
    </location>
</feature>
<dbReference type="EMBL" id="HBFC01014694">
    <property type="protein sequence ID" value="CAD8705953.1"/>
    <property type="molecule type" value="Transcribed_RNA"/>
</dbReference>
<evidence type="ECO:0000259" key="14">
    <source>
        <dbReference type="Pfam" id="PF02463"/>
    </source>
</evidence>
<dbReference type="GO" id="GO:0005634">
    <property type="term" value="C:nucleus"/>
    <property type="evidence" value="ECO:0007669"/>
    <property type="project" value="UniProtKB-SubCell"/>
</dbReference>
<dbReference type="GO" id="GO:0030915">
    <property type="term" value="C:Smc5-Smc6 complex"/>
    <property type="evidence" value="ECO:0007669"/>
    <property type="project" value="TreeGrafter"/>
</dbReference>
<evidence type="ECO:0000256" key="8">
    <source>
        <dbReference type="ARBA" id="ARBA00023054"/>
    </source>
</evidence>
<evidence type="ECO:0000313" key="15">
    <source>
        <dbReference type="EMBL" id="CAD8705953.1"/>
    </source>
</evidence>
<sequence length="1065" mass="119109">MGKGDKRKAAAALDDDEPVCYGNGTIMKVRVTNFMCHHNLEVELGPRINFIVGENGSGKSAVLTALCLTLGAKKTKERTQTGIKGFIREGANFAKLEVTIRNVGPDALDVNMYGASITVERMINAAGAAPFKIRNHAGKDVGHSREQLMQITDHFNIDVDNPIVVMSQDASRQFLHSGKDTDKYKFFVKATLLEEIQNKLAYVKGQVAEMNTLVVEKENELPQVEEEVRRLQEEADSFTKMDEYIADVEQLRNRLAWCEVYEVEQLVEELHREDVDYKTKTTPEVERKVEECQKKEVSDKAKRDEAQGELDEFRERAHGLMESKRAAEAKHKEMERGMRRAVTNKLAHENTVKDKAQTAAALEDSIASARMSAEQQSQAQDASIRRAIDQAGERRQAVRAELDDINARDSDLRRKFDLAQGEESGARREVQNLENAIREVNQNLGNAQRDDGNQLTKFGRGMPKLAQLLQQHAARFSSPPLGPIGMHIKLKEAQWALPVEEHFGGFFGGFVVANMKDRGALDKLMRECGCPPNIHVTNFNRGRYEMPANKLPSSGLTTMMDILEIDQPAVFNVVVDSCSIERVVLVPDEGQARGIVYNGAGRQPNVKEAYTFHRKLWQKGQSQFENPFKQGLVPRLAADKTETINHLTRQREDLTGEMADKQARLADARRGKDGLKSAQDEVRKHRREAQSRLDAAEIALKDAKSAAEERAGPAKVDVGALEEELAELRGVLDGELRERQEAIESAEAVATNAARAANEELLAAKAEVAAEATEGATLQTQFEATVGTHGEAMRLLNYYQDRKEKLVAHIASHGELIEQHQQVVVARTADAEVVCKRETAEGYLPDGEAEVALTVLHARHDKAKKMVLKESQRHERTQEVVLKMLKEIRKKYNRLKQTLSNARKPCDTLKKGVKLRQRLLKQTSKDVQKEVSHRFNYYLAKKGHAGKVDVDYNAATLTLDVKMHGQGQTVKDTRSMSGGERSYSTLALTLSLGESIESPFRAMDEFDVFMDAVNRKVSMDALIDFARDPFNKDKQFLFITPQDISAVDASAPDIKVQKMKAARPS</sequence>
<keyword evidence="5" id="KW-0547">Nucleotide-binding</keyword>
<keyword evidence="10" id="KW-0234">DNA repair</keyword>
<evidence type="ECO:0000256" key="2">
    <source>
        <dbReference type="ARBA" id="ARBA00004286"/>
    </source>
</evidence>
<proteinExistence type="inferred from homology"/>
<dbReference type="GO" id="GO:0035861">
    <property type="term" value="C:site of double-strand break"/>
    <property type="evidence" value="ECO:0007669"/>
    <property type="project" value="TreeGrafter"/>
</dbReference>
<keyword evidence="7" id="KW-0067">ATP-binding</keyword>
<feature type="coiled-coil region" evidence="12">
    <location>
        <begin position="303"/>
        <end position="330"/>
    </location>
</feature>
<dbReference type="Gene3D" id="3.40.50.300">
    <property type="entry name" value="P-loop containing nucleotide triphosphate hydrolases"/>
    <property type="match status" value="2"/>
</dbReference>
<dbReference type="SUPFAM" id="SSF52540">
    <property type="entry name" value="P-loop containing nucleoside triphosphate hydrolases"/>
    <property type="match status" value="1"/>
</dbReference>
<dbReference type="InterPro" id="IPR027417">
    <property type="entry name" value="P-loop_NTPase"/>
</dbReference>
<organism evidence="15">
    <name type="scientific">Mantoniella antarctica</name>
    <dbReference type="NCBI Taxonomy" id="81844"/>
    <lineage>
        <taxon>Eukaryota</taxon>
        <taxon>Viridiplantae</taxon>
        <taxon>Chlorophyta</taxon>
        <taxon>Mamiellophyceae</taxon>
        <taxon>Mamiellales</taxon>
        <taxon>Mamiellaceae</taxon>
        <taxon>Mantoniella</taxon>
    </lineage>
</organism>
<evidence type="ECO:0000256" key="11">
    <source>
        <dbReference type="ARBA" id="ARBA00023242"/>
    </source>
</evidence>
<evidence type="ECO:0000256" key="3">
    <source>
        <dbReference type="ARBA" id="ARBA00006793"/>
    </source>
</evidence>
<dbReference type="Pfam" id="PF02463">
    <property type="entry name" value="SMC_N"/>
    <property type="match status" value="1"/>
</dbReference>
<protein>
    <recommendedName>
        <fullName evidence="14">RecF/RecN/SMC N-terminal domain-containing protein</fullName>
    </recommendedName>
</protein>
<evidence type="ECO:0000256" key="6">
    <source>
        <dbReference type="ARBA" id="ARBA00022763"/>
    </source>
</evidence>
<evidence type="ECO:0000256" key="13">
    <source>
        <dbReference type="SAM" id="MobiDB-lite"/>
    </source>
</evidence>
<evidence type="ECO:0000256" key="5">
    <source>
        <dbReference type="ARBA" id="ARBA00022741"/>
    </source>
</evidence>
<reference evidence="15" key="1">
    <citation type="submission" date="2021-01" db="EMBL/GenBank/DDBJ databases">
        <authorList>
            <person name="Corre E."/>
            <person name="Pelletier E."/>
            <person name="Niang G."/>
            <person name="Scheremetjew M."/>
            <person name="Finn R."/>
            <person name="Kale V."/>
            <person name="Holt S."/>
            <person name="Cochrane G."/>
            <person name="Meng A."/>
            <person name="Brown T."/>
            <person name="Cohen L."/>
        </authorList>
    </citation>
    <scope>NUCLEOTIDE SEQUENCE</scope>
    <source>
        <strain evidence="15">SL-175</strain>
    </source>
</reference>
<feature type="region of interest" description="Disordered" evidence="13">
    <location>
        <begin position="667"/>
        <end position="689"/>
    </location>
</feature>
<keyword evidence="4" id="KW-0158">Chromosome</keyword>
<dbReference type="GO" id="GO:0003697">
    <property type="term" value="F:single-stranded DNA binding"/>
    <property type="evidence" value="ECO:0007669"/>
    <property type="project" value="TreeGrafter"/>
</dbReference>